<organism evidence="2 3">
    <name type="scientific">Actinacidiphila oryziradicis</name>
    <dbReference type="NCBI Taxonomy" id="2571141"/>
    <lineage>
        <taxon>Bacteria</taxon>
        <taxon>Bacillati</taxon>
        <taxon>Actinomycetota</taxon>
        <taxon>Actinomycetes</taxon>
        <taxon>Kitasatosporales</taxon>
        <taxon>Streptomycetaceae</taxon>
        <taxon>Actinacidiphila</taxon>
    </lineage>
</organism>
<sequence length="546" mass="57191">MKAGARTVQSRSAILRLIQPDLEEGVLSRAGSMLDDVATYLDSVDARDLDTTFPVFTFDPAAASSYLPTPVQRTGVAPADAAVPPPDAGELPWAPATDVARLVREGELTAAEVAALHARRISDWQPEVNAFIDVTLDEAAQHRTGALAGVPVGLTDLIDVAGLPTTAGSAIMRDRIAETDAECWSALSGAGAVLAGKLNVQEFAAGTTGENARFGWTRNPWDVTRMTGGACGGAGAAVAAGLVSAALGPDPGGSIRVPAAHCGVVALKPTYGAISRRGVLPLTWTLDALGVMAQRVRGVAGVADQLLSANTPWGRRGSCESAALAGERAPGLDLTFGIPTSWLDMGLDPEVRHAFERALEHLTDLGAKVREVDVPYAGDILRMHRAVAFSEASASHEPFLLHQADEYGANIRDREEAGRAMLAGQYLKASRIRAVLCREFSEVWRDVDLIVTPTVPVPAAPIGTSSVTTSSRGAEPTHTVYTRYLAPFSSLGLPALSVPCGATAGGLPIGMQLAGPPHAETTLFYAAGAYEATTDWHTRHPVLPTR</sequence>
<dbReference type="PANTHER" id="PTHR11895:SF176">
    <property type="entry name" value="AMIDASE AMID-RELATED"/>
    <property type="match status" value="1"/>
</dbReference>
<accession>A0A4U0SKY0</accession>
<evidence type="ECO:0000313" key="2">
    <source>
        <dbReference type="EMBL" id="TKA10286.1"/>
    </source>
</evidence>
<dbReference type="PANTHER" id="PTHR11895">
    <property type="entry name" value="TRANSAMIDASE"/>
    <property type="match status" value="1"/>
</dbReference>
<comment type="caution">
    <text evidence="2">The sequence shown here is derived from an EMBL/GenBank/DDBJ whole genome shotgun (WGS) entry which is preliminary data.</text>
</comment>
<dbReference type="InterPro" id="IPR036928">
    <property type="entry name" value="AS_sf"/>
</dbReference>
<dbReference type="InterPro" id="IPR000120">
    <property type="entry name" value="Amidase"/>
</dbReference>
<evidence type="ECO:0000313" key="3">
    <source>
        <dbReference type="Proteomes" id="UP000305778"/>
    </source>
</evidence>
<dbReference type="AlphaFoldDB" id="A0A4U0SKY0"/>
<dbReference type="GO" id="GO:0003824">
    <property type="term" value="F:catalytic activity"/>
    <property type="evidence" value="ECO:0007669"/>
    <property type="project" value="InterPro"/>
</dbReference>
<dbReference type="EMBL" id="SUMC01000015">
    <property type="protein sequence ID" value="TKA10286.1"/>
    <property type="molecule type" value="Genomic_DNA"/>
</dbReference>
<feature type="domain" description="Amidase" evidence="1">
    <location>
        <begin position="119"/>
        <end position="523"/>
    </location>
</feature>
<dbReference type="Gene3D" id="3.90.1300.10">
    <property type="entry name" value="Amidase signature (AS) domain"/>
    <property type="match status" value="1"/>
</dbReference>
<keyword evidence="3" id="KW-1185">Reference proteome</keyword>
<dbReference type="OrthoDB" id="182039at2"/>
<dbReference type="Proteomes" id="UP000305778">
    <property type="component" value="Unassembled WGS sequence"/>
</dbReference>
<proteinExistence type="predicted"/>
<dbReference type="SUPFAM" id="SSF75304">
    <property type="entry name" value="Amidase signature (AS) enzymes"/>
    <property type="match status" value="1"/>
</dbReference>
<evidence type="ECO:0000259" key="1">
    <source>
        <dbReference type="Pfam" id="PF01425"/>
    </source>
</evidence>
<reference evidence="2 3" key="1">
    <citation type="submission" date="2019-04" db="EMBL/GenBank/DDBJ databases">
        <title>Streptomyces oryziradicis sp. nov., a novel actinomycete isolated from rhizosphere soil of rice (Oryza sativa L.).</title>
        <authorList>
            <person name="Li C."/>
        </authorList>
    </citation>
    <scope>NUCLEOTIDE SEQUENCE [LARGE SCALE GENOMIC DNA]</scope>
    <source>
        <strain evidence="2 3">NEAU-C40</strain>
    </source>
</reference>
<protein>
    <submittedName>
        <fullName evidence="2">Amidase</fullName>
    </submittedName>
</protein>
<dbReference type="InterPro" id="IPR023631">
    <property type="entry name" value="Amidase_dom"/>
</dbReference>
<name>A0A4U0SKY0_9ACTN</name>
<dbReference type="Pfam" id="PF01425">
    <property type="entry name" value="Amidase"/>
    <property type="match status" value="1"/>
</dbReference>
<gene>
    <name evidence="2" type="ORF">FCI23_17675</name>
</gene>